<evidence type="ECO:0000256" key="1">
    <source>
        <dbReference type="ARBA" id="ARBA00008348"/>
    </source>
</evidence>
<feature type="domain" description="RNA-binding S4" evidence="6">
    <location>
        <begin position="1"/>
        <end position="59"/>
    </location>
</feature>
<evidence type="ECO:0000256" key="2">
    <source>
        <dbReference type="ARBA" id="ARBA00022884"/>
    </source>
</evidence>
<dbReference type="Gene3D" id="3.30.70.580">
    <property type="entry name" value="Pseudouridine synthase I, catalytic domain, N-terminal subdomain"/>
    <property type="match status" value="1"/>
</dbReference>
<dbReference type="InterPro" id="IPR000748">
    <property type="entry name" value="PsdUridine_synth_RsuA/RluB/E/F"/>
</dbReference>
<dbReference type="InterPro" id="IPR020103">
    <property type="entry name" value="PsdUridine_synth_cat_dom_sf"/>
</dbReference>
<dbReference type="PANTHER" id="PTHR47683">
    <property type="entry name" value="PSEUDOURIDINE SYNTHASE FAMILY PROTEIN-RELATED"/>
    <property type="match status" value="1"/>
</dbReference>
<dbReference type="FunFam" id="3.10.290.10:FF:000003">
    <property type="entry name" value="Pseudouridine synthase"/>
    <property type="match status" value="1"/>
</dbReference>
<dbReference type="Proteomes" id="UP000241540">
    <property type="component" value="Unassembled WGS sequence"/>
</dbReference>
<dbReference type="EC" id="5.4.99.-" evidence="5"/>
<name>A0A974KYF7_STAHO</name>
<dbReference type="CDD" id="cd00165">
    <property type="entry name" value="S4"/>
    <property type="match status" value="1"/>
</dbReference>
<keyword evidence="2 4" id="KW-0694">RNA-binding</keyword>
<evidence type="ECO:0000256" key="4">
    <source>
        <dbReference type="PROSITE-ProRule" id="PRU00182"/>
    </source>
</evidence>
<dbReference type="InterPro" id="IPR050343">
    <property type="entry name" value="RsuA_PseudoU_synthase"/>
</dbReference>
<dbReference type="Pfam" id="PF00849">
    <property type="entry name" value="PseudoU_synth_2"/>
    <property type="match status" value="1"/>
</dbReference>
<dbReference type="PANTHER" id="PTHR47683:SF4">
    <property type="entry name" value="PSEUDOURIDINE SYNTHASE"/>
    <property type="match status" value="1"/>
</dbReference>
<dbReference type="NCBIfam" id="TIGR00093">
    <property type="entry name" value="pseudouridine synthase"/>
    <property type="match status" value="1"/>
</dbReference>
<dbReference type="SMART" id="SM00363">
    <property type="entry name" value="S4"/>
    <property type="match status" value="1"/>
</dbReference>
<dbReference type="GO" id="GO:0005829">
    <property type="term" value="C:cytosol"/>
    <property type="evidence" value="ECO:0007669"/>
    <property type="project" value="UniProtKB-ARBA"/>
</dbReference>
<dbReference type="SUPFAM" id="SSF55120">
    <property type="entry name" value="Pseudouridine synthase"/>
    <property type="match status" value="1"/>
</dbReference>
<dbReference type="PROSITE" id="PS01149">
    <property type="entry name" value="PSI_RSU"/>
    <property type="match status" value="1"/>
</dbReference>
<keyword evidence="3 5" id="KW-0413">Isomerase</keyword>
<dbReference type="GO" id="GO:0003723">
    <property type="term" value="F:RNA binding"/>
    <property type="evidence" value="ECO:0007669"/>
    <property type="project" value="UniProtKB-KW"/>
</dbReference>
<protein>
    <recommendedName>
        <fullName evidence="5">Pseudouridine synthase</fullName>
        <ecNumber evidence="5">5.4.99.-</ecNumber>
    </recommendedName>
</protein>
<dbReference type="Gene3D" id="3.10.290.10">
    <property type="entry name" value="RNA-binding S4 domain"/>
    <property type="match status" value="1"/>
</dbReference>
<evidence type="ECO:0000259" key="6">
    <source>
        <dbReference type="SMART" id="SM00363"/>
    </source>
</evidence>
<dbReference type="Gene3D" id="3.30.70.1560">
    <property type="entry name" value="Alpha-L RNA-binding motif"/>
    <property type="match status" value="1"/>
</dbReference>
<dbReference type="InterPro" id="IPR020094">
    <property type="entry name" value="TruA/RsuA/RluB/E/F_N"/>
</dbReference>
<comment type="caution">
    <text evidence="7">The sequence shown here is derived from an EMBL/GenBank/DDBJ whole genome shotgun (WGS) entry which is preliminary data.</text>
</comment>
<reference evidence="7 8" key="1">
    <citation type="journal article" date="2016" name="Front. Microbiol.">
        <title>Comprehensive Phylogenetic Analysis of Bovine Non-aureus Staphylococci Species Based on Whole-Genome Sequencing.</title>
        <authorList>
            <person name="Naushad S."/>
            <person name="Barkema H.W."/>
            <person name="Luby C."/>
            <person name="Condas L.A."/>
            <person name="Nobrega D.B."/>
            <person name="Carson D.A."/>
            <person name="De Buck J."/>
        </authorList>
    </citation>
    <scope>NUCLEOTIDE SEQUENCE [LARGE SCALE GENOMIC DNA]</scope>
    <source>
        <strain evidence="7 8">SNUC 5336</strain>
    </source>
</reference>
<dbReference type="InterPro" id="IPR006145">
    <property type="entry name" value="PsdUridine_synth_RsuA/RluA"/>
</dbReference>
<dbReference type="CDD" id="cd02553">
    <property type="entry name" value="PseudoU_synth_RsuA"/>
    <property type="match status" value="1"/>
</dbReference>
<accession>A0A974KYF7</accession>
<dbReference type="InterPro" id="IPR002942">
    <property type="entry name" value="S4_RNA-bd"/>
</dbReference>
<dbReference type="EMBL" id="PZHX01000002">
    <property type="protein sequence ID" value="PTK32138.1"/>
    <property type="molecule type" value="Genomic_DNA"/>
</dbReference>
<dbReference type="GO" id="GO:0120159">
    <property type="term" value="F:rRNA pseudouridine synthase activity"/>
    <property type="evidence" value="ECO:0007669"/>
    <property type="project" value="UniProtKB-ARBA"/>
</dbReference>
<dbReference type="FunFam" id="3.30.70.1560:FF:000001">
    <property type="entry name" value="Pseudouridine synthase"/>
    <property type="match status" value="1"/>
</dbReference>
<gene>
    <name evidence="7" type="ORF">BUZ51_01635</name>
</gene>
<dbReference type="PROSITE" id="PS50889">
    <property type="entry name" value="S4"/>
    <property type="match status" value="1"/>
</dbReference>
<dbReference type="InterPro" id="IPR042092">
    <property type="entry name" value="PsdUridine_s_RsuA/RluB/E/F_cat"/>
</dbReference>
<dbReference type="AlphaFoldDB" id="A0A974KYF7"/>
<dbReference type="Pfam" id="PF01479">
    <property type="entry name" value="S4"/>
    <property type="match status" value="1"/>
</dbReference>
<evidence type="ECO:0000256" key="3">
    <source>
        <dbReference type="ARBA" id="ARBA00023235"/>
    </source>
</evidence>
<dbReference type="SUPFAM" id="SSF55174">
    <property type="entry name" value="Alpha-L RNA-binding motif"/>
    <property type="match status" value="1"/>
</dbReference>
<dbReference type="RefSeq" id="WP_071560556.1">
    <property type="nucleotide sequence ID" value="NZ_CP114460.1"/>
</dbReference>
<dbReference type="GO" id="GO:0000455">
    <property type="term" value="P:enzyme-directed rRNA pseudouridine synthesis"/>
    <property type="evidence" value="ECO:0007669"/>
    <property type="project" value="UniProtKB-ARBA"/>
</dbReference>
<evidence type="ECO:0000313" key="8">
    <source>
        <dbReference type="Proteomes" id="UP000241540"/>
    </source>
</evidence>
<comment type="similarity">
    <text evidence="1 5">Belongs to the pseudouridine synthase RsuA family.</text>
</comment>
<evidence type="ECO:0000313" key="7">
    <source>
        <dbReference type="EMBL" id="PTK32138.1"/>
    </source>
</evidence>
<dbReference type="InterPro" id="IPR036986">
    <property type="entry name" value="S4_RNA-bd_sf"/>
</dbReference>
<evidence type="ECO:0000256" key="5">
    <source>
        <dbReference type="RuleBase" id="RU003887"/>
    </source>
</evidence>
<proteinExistence type="inferred from homology"/>
<dbReference type="InterPro" id="IPR018496">
    <property type="entry name" value="PsdUridine_synth_RsuA/RluB_CS"/>
</dbReference>
<organism evidence="7 8">
    <name type="scientific">Staphylococcus hominis</name>
    <dbReference type="NCBI Taxonomy" id="1290"/>
    <lineage>
        <taxon>Bacteria</taxon>
        <taxon>Bacillati</taxon>
        <taxon>Bacillota</taxon>
        <taxon>Bacilli</taxon>
        <taxon>Bacillales</taxon>
        <taxon>Staphylococcaceae</taxon>
        <taxon>Staphylococcus</taxon>
    </lineage>
</organism>
<sequence>MRLDKFLSNMGVGTRTEVKQLLKKNSVKVNDKVEKSPKSQVNPEQDEITVDGKIIEYINHVYIMLNKPKGYVSATYDDINQTVIDLIADYRHLDIFPVGRLDKDTEGLLLITNDGQFNHNLMSPSKHVSKTYKVTSKYPIKNEDIIAFKNGIELSDGKVKPAQLEKLDHNLSLVTIYEGKYHQVKRMFHSIDNEVLELKRLKISNLTLDENLKSGEYRLLTSEELKLL</sequence>